<name>A0A444B786_9MICO</name>
<gene>
    <name evidence="2" type="ORF">CWN80_05325</name>
</gene>
<organism evidence="2 3">
    <name type="scientific">Janibacter hoylei PVAS-1</name>
    <dbReference type="NCBI Taxonomy" id="1210046"/>
    <lineage>
        <taxon>Bacteria</taxon>
        <taxon>Bacillati</taxon>
        <taxon>Actinomycetota</taxon>
        <taxon>Actinomycetes</taxon>
        <taxon>Micrococcales</taxon>
        <taxon>Intrasporangiaceae</taxon>
        <taxon>Janibacter</taxon>
    </lineage>
</organism>
<dbReference type="EMBL" id="PIPF01000005">
    <property type="protein sequence ID" value="RWU84250.1"/>
    <property type="molecule type" value="Genomic_DNA"/>
</dbReference>
<feature type="compositionally biased region" description="Basic and acidic residues" evidence="1">
    <location>
        <begin position="39"/>
        <end position="49"/>
    </location>
</feature>
<evidence type="ECO:0000313" key="3">
    <source>
        <dbReference type="Proteomes" id="UP000288711"/>
    </source>
</evidence>
<evidence type="ECO:0000313" key="2">
    <source>
        <dbReference type="EMBL" id="RWU84250.1"/>
    </source>
</evidence>
<comment type="caution">
    <text evidence="2">The sequence shown here is derived from an EMBL/GenBank/DDBJ whole genome shotgun (WGS) entry which is preliminary data.</text>
</comment>
<protein>
    <submittedName>
        <fullName evidence="2">Uncharacterized protein</fullName>
    </submittedName>
</protein>
<dbReference type="AlphaFoldDB" id="A0A444B786"/>
<proteinExistence type="predicted"/>
<evidence type="ECO:0000256" key="1">
    <source>
        <dbReference type="SAM" id="MobiDB-lite"/>
    </source>
</evidence>
<dbReference type="Proteomes" id="UP000288711">
    <property type="component" value="Unassembled WGS sequence"/>
</dbReference>
<reference evidence="2 3" key="1">
    <citation type="journal article" date="2009" name="Int. J. Syst. Evol. Microbiol.">
        <title>Janibacter hoylei sp. nov., Bacillus isronensis sp. nov. and Bacillus aryabhattai sp. nov., isolated from cryotubes used for collecting air from the upper atmosphere.</title>
        <authorList>
            <person name="Shivaji S."/>
            <person name="Chaturvedi P."/>
            <person name="Begum Z."/>
            <person name="Pindi P.K."/>
            <person name="Manorama R."/>
            <person name="Padmanaban D.A."/>
            <person name="Shouche Y.S."/>
            <person name="Pawar S."/>
            <person name="Vaishampayan P."/>
            <person name="Dutt C.B."/>
            <person name="Datta G.N."/>
            <person name="Manchanda R.K."/>
            <person name="Rao U.R."/>
            <person name="Bhargava P.M."/>
            <person name="Narlikar J.V."/>
        </authorList>
    </citation>
    <scope>NUCLEOTIDE SEQUENCE [LARGE SCALE GENOMIC DNA]</scope>
    <source>
        <strain evidence="2 3">PVAS-1</strain>
    </source>
</reference>
<feature type="region of interest" description="Disordered" evidence="1">
    <location>
        <begin position="1"/>
        <end position="49"/>
    </location>
</feature>
<accession>A0A444B786</accession>
<keyword evidence="3" id="KW-1185">Reference proteome</keyword>
<sequence length="120" mass="12313">MGGATGGRDEGVDALPSLRSGRCERGSVATGLGGAHPLAESEERGHDLRLFPRDDVDEVRGDGRLAQGLDRGGQIGVALVLGRGHPPGAGGDEVGQGRCVDVGDGLAQLHGLRRARRRCG</sequence>